<dbReference type="RefSeq" id="WP_108174149.1">
    <property type="nucleotide sequence ID" value="NZ_JAIESU010000040.1"/>
</dbReference>
<comment type="caution">
    <text evidence="2">The sequence shown here is derived from an EMBL/GenBank/DDBJ whole genome shotgun (WGS) entry which is preliminary data.</text>
</comment>
<dbReference type="InterPro" id="IPR007138">
    <property type="entry name" value="ABM_dom"/>
</dbReference>
<dbReference type="Proteomes" id="UP000241808">
    <property type="component" value="Unassembled WGS sequence"/>
</dbReference>
<name>A0A2T4ZI94_9HYPH</name>
<dbReference type="PROSITE" id="PS51725">
    <property type="entry name" value="ABM"/>
    <property type="match status" value="1"/>
</dbReference>
<keyword evidence="2" id="KW-0560">Oxidoreductase</keyword>
<evidence type="ECO:0000313" key="2">
    <source>
        <dbReference type="EMBL" id="PTM61699.1"/>
    </source>
</evidence>
<dbReference type="PANTHER" id="PTHR34474">
    <property type="entry name" value="SIGNAL TRANSDUCTION PROTEIN TRAP"/>
    <property type="match status" value="1"/>
</dbReference>
<dbReference type="EMBL" id="PZZL01000001">
    <property type="protein sequence ID" value="PTM61699.1"/>
    <property type="molecule type" value="Genomic_DNA"/>
</dbReference>
<dbReference type="GO" id="GO:0004497">
    <property type="term" value="F:monooxygenase activity"/>
    <property type="evidence" value="ECO:0007669"/>
    <property type="project" value="UniProtKB-KW"/>
</dbReference>
<organism evidence="2 3">
    <name type="scientific">Phreatobacter oligotrophus</name>
    <dbReference type="NCBI Taxonomy" id="1122261"/>
    <lineage>
        <taxon>Bacteria</taxon>
        <taxon>Pseudomonadati</taxon>
        <taxon>Pseudomonadota</taxon>
        <taxon>Alphaproteobacteria</taxon>
        <taxon>Hyphomicrobiales</taxon>
        <taxon>Phreatobacteraceae</taxon>
        <taxon>Phreatobacter</taxon>
    </lineage>
</organism>
<accession>A0A2T4ZI94</accession>
<dbReference type="SUPFAM" id="SSF54909">
    <property type="entry name" value="Dimeric alpha+beta barrel"/>
    <property type="match status" value="1"/>
</dbReference>
<protein>
    <submittedName>
        <fullName evidence="2">Heme-degrading monooxygenase HmoA</fullName>
    </submittedName>
</protein>
<sequence length="114" mass="13067">MYIAMNRFKVIKGAEADFETIWRTRQSYLSELEGFVEFALLKGPEREDHTLYSSHTVWQSKANFEAWTKSEQFRKSHARAGQQNKPTSLGHPEFEGFEAIIVERNDGAPSVAAE</sequence>
<dbReference type="PANTHER" id="PTHR34474:SF2">
    <property type="entry name" value="SIGNAL TRANSDUCTION PROTEIN TRAP"/>
    <property type="match status" value="1"/>
</dbReference>
<dbReference type="InterPro" id="IPR011008">
    <property type="entry name" value="Dimeric_a/b-barrel"/>
</dbReference>
<evidence type="ECO:0000313" key="3">
    <source>
        <dbReference type="Proteomes" id="UP000241808"/>
    </source>
</evidence>
<evidence type="ECO:0000259" key="1">
    <source>
        <dbReference type="PROSITE" id="PS51725"/>
    </source>
</evidence>
<dbReference type="Gene3D" id="3.30.70.100">
    <property type="match status" value="1"/>
</dbReference>
<dbReference type="InterPro" id="IPR050404">
    <property type="entry name" value="Heme-degrading_MO"/>
</dbReference>
<keyword evidence="2" id="KW-0503">Monooxygenase</keyword>
<dbReference type="Pfam" id="PF03992">
    <property type="entry name" value="ABM"/>
    <property type="match status" value="1"/>
</dbReference>
<dbReference type="AlphaFoldDB" id="A0A2T4ZI94"/>
<reference evidence="2 3" key="1">
    <citation type="submission" date="2018-04" db="EMBL/GenBank/DDBJ databases">
        <title>Genomic Encyclopedia of Archaeal and Bacterial Type Strains, Phase II (KMG-II): from individual species to whole genera.</title>
        <authorList>
            <person name="Goeker M."/>
        </authorList>
    </citation>
    <scope>NUCLEOTIDE SEQUENCE [LARGE SCALE GENOMIC DNA]</scope>
    <source>
        <strain evidence="2 3">DSM 25521</strain>
    </source>
</reference>
<gene>
    <name evidence="2" type="ORF">C8P69_101370</name>
</gene>
<keyword evidence="3" id="KW-1185">Reference proteome</keyword>
<feature type="domain" description="ABM" evidence="1">
    <location>
        <begin position="2"/>
        <end position="97"/>
    </location>
</feature>
<proteinExistence type="predicted"/>
<dbReference type="OrthoDB" id="9798115at2"/>